<evidence type="ECO:0000313" key="2">
    <source>
        <dbReference type="Proteomes" id="UP001183420"/>
    </source>
</evidence>
<name>A0ABU2LXW4_9ACTN</name>
<dbReference type="RefSeq" id="WP_311602528.1">
    <property type="nucleotide sequence ID" value="NZ_JAVREM010000054.1"/>
</dbReference>
<reference evidence="2" key="1">
    <citation type="submission" date="2023-07" db="EMBL/GenBank/DDBJ databases">
        <title>30 novel species of actinomycetes from the DSMZ collection.</title>
        <authorList>
            <person name="Nouioui I."/>
        </authorList>
    </citation>
    <scope>NUCLEOTIDE SEQUENCE [LARGE SCALE GENOMIC DNA]</scope>
    <source>
        <strain evidence="2">DSM 44918</strain>
    </source>
</reference>
<comment type="caution">
    <text evidence="1">The sequence shown here is derived from an EMBL/GenBank/DDBJ whole genome shotgun (WGS) entry which is preliminary data.</text>
</comment>
<evidence type="ECO:0000313" key="1">
    <source>
        <dbReference type="EMBL" id="MDT0322098.1"/>
    </source>
</evidence>
<protein>
    <recommendedName>
        <fullName evidence="3">CMP/dCMP-type deaminase domain-containing protein</fullName>
    </recommendedName>
</protein>
<organism evidence="1 2">
    <name type="scientific">Streptomyces millisiae</name>
    <dbReference type="NCBI Taxonomy" id="3075542"/>
    <lineage>
        <taxon>Bacteria</taxon>
        <taxon>Bacillati</taxon>
        <taxon>Actinomycetota</taxon>
        <taxon>Actinomycetes</taxon>
        <taxon>Kitasatosporales</taxon>
        <taxon>Streptomycetaceae</taxon>
        <taxon>Streptomyces</taxon>
    </lineage>
</organism>
<dbReference type="Proteomes" id="UP001183420">
    <property type="component" value="Unassembled WGS sequence"/>
</dbReference>
<sequence>MEWLRYRRLLDGTRGDTKSLLRRLRGFGAVGHPARGQAEELAGLAVAVFDVARRDRAGQTHGAATVLAAAALTRTGHAALNGGARVPDDARFCFYNPLHGTVGRAGPRPVCGPCAERLRDFRGAETLLFLHVAPPGGELTPYYRLPGLFHTPGMGLGAVRAAARASVRAS</sequence>
<proteinExistence type="predicted"/>
<gene>
    <name evidence="1" type="ORF">RNC47_27585</name>
</gene>
<accession>A0ABU2LXW4</accession>
<evidence type="ECO:0008006" key="3">
    <source>
        <dbReference type="Google" id="ProtNLM"/>
    </source>
</evidence>
<keyword evidence="2" id="KW-1185">Reference proteome</keyword>
<dbReference type="EMBL" id="JAVREM010000054">
    <property type="protein sequence ID" value="MDT0322098.1"/>
    <property type="molecule type" value="Genomic_DNA"/>
</dbReference>